<dbReference type="RefSeq" id="YP_010664461.1">
    <property type="nucleotide sequence ID" value="NC_070919.1"/>
</dbReference>
<dbReference type="GeneID" id="77940510"/>
<protein>
    <submittedName>
        <fullName evidence="1">Uncharacterized protein</fullName>
    </submittedName>
</protein>
<keyword evidence="2" id="KW-1185">Reference proteome</keyword>
<evidence type="ECO:0000313" key="2">
    <source>
        <dbReference type="Proteomes" id="UP000828357"/>
    </source>
</evidence>
<sequence length="52" mass="5702">MPRPKCGHLVGKTCTKLDAKCLELRWLGGCLICPFRGSSQNKPSPTPPPRKP</sequence>
<name>A0AAE8YH88_9CAUD</name>
<accession>A0AAE8YH88</accession>
<reference evidence="1" key="1">
    <citation type="submission" date="2021-11" db="EMBL/GenBank/DDBJ databases">
        <title>vB_AsaM_LPM4, the infectious counterpart bacteriophage of Aeromonas salmonicida subsp. salmonicida Prophage 3, requires the A-layer in its infection process.</title>
        <authorList>
            <person name="Leduc G.R."/>
            <person name="Paquet V.E."/>
            <person name="Piche L.C."/>
            <person name="Vincent A.T."/>
            <person name="Charette S.J."/>
        </authorList>
    </citation>
    <scope>NUCLEOTIDE SEQUENCE</scope>
</reference>
<dbReference type="Proteomes" id="UP000828357">
    <property type="component" value="Segment"/>
</dbReference>
<dbReference type="KEGG" id="vg:77940510"/>
<evidence type="ECO:0000313" key="1">
    <source>
        <dbReference type="EMBL" id="UGC97276.1"/>
    </source>
</evidence>
<organism evidence="1 2">
    <name type="scientific">Aeromonas phage vB_AsaM_LPM4</name>
    <dbReference type="NCBI Taxonomy" id="2894367"/>
    <lineage>
        <taxon>Viruses</taxon>
        <taxon>Duplodnaviria</taxon>
        <taxon>Heunggongvirae</taxon>
        <taxon>Uroviricota</taxon>
        <taxon>Caudoviricetes</taxon>
        <taxon>Peduoviridae</taxon>
        <taxon>Piscesmortuivirus</taxon>
        <taxon>Piscesmortuivirus LPM4</taxon>
    </lineage>
</organism>
<dbReference type="EMBL" id="OL348188">
    <property type="protein sequence ID" value="UGC97276.1"/>
    <property type="molecule type" value="Genomic_DNA"/>
</dbReference>
<proteinExistence type="predicted"/>